<dbReference type="InterPro" id="IPR056402">
    <property type="entry name" value="DA_N"/>
</dbReference>
<feature type="domain" description="Diels-Alderase N-terminal" evidence="4">
    <location>
        <begin position="5"/>
        <end position="211"/>
    </location>
</feature>
<evidence type="ECO:0000259" key="3">
    <source>
        <dbReference type="Pfam" id="PF22903"/>
    </source>
</evidence>
<evidence type="ECO:0000256" key="2">
    <source>
        <dbReference type="ARBA" id="ARBA00046325"/>
    </source>
</evidence>
<reference evidence="5 6" key="1">
    <citation type="journal article" date="2021" name="Nat. Commun.">
        <title>Genetic determinants of endophytism in the Arabidopsis root mycobiome.</title>
        <authorList>
            <person name="Mesny F."/>
            <person name="Miyauchi S."/>
            <person name="Thiergart T."/>
            <person name="Pickel B."/>
            <person name="Atanasova L."/>
            <person name="Karlsson M."/>
            <person name="Huettel B."/>
            <person name="Barry K.W."/>
            <person name="Haridas S."/>
            <person name="Chen C."/>
            <person name="Bauer D."/>
            <person name="Andreopoulos W."/>
            <person name="Pangilinan J."/>
            <person name="LaButti K."/>
            <person name="Riley R."/>
            <person name="Lipzen A."/>
            <person name="Clum A."/>
            <person name="Drula E."/>
            <person name="Henrissat B."/>
            <person name="Kohler A."/>
            <person name="Grigoriev I.V."/>
            <person name="Martin F.M."/>
            <person name="Hacquard S."/>
        </authorList>
    </citation>
    <scope>NUCLEOTIDE SEQUENCE [LARGE SCALE GENOMIC DNA]</scope>
    <source>
        <strain evidence="5 6">MPI-CAGE-CH-0241</strain>
    </source>
</reference>
<organism evidence="5 6">
    <name type="scientific">Thelonectria olida</name>
    <dbReference type="NCBI Taxonomy" id="1576542"/>
    <lineage>
        <taxon>Eukaryota</taxon>
        <taxon>Fungi</taxon>
        <taxon>Dikarya</taxon>
        <taxon>Ascomycota</taxon>
        <taxon>Pezizomycotina</taxon>
        <taxon>Sordariomycetes</taxon>
        <taxon>Hypocreomycetidae</taxon>
        <taxon>Hypocreales</taxon>
        <taxon>Nectriaceae</taxon>
        <taxon>Thelonectria</taxon>
    </lineage>
</organism>
<keyword evidence="6" id="KW-1185">Reference proteome</keyword>
<evidence type="ECO:0000256" key="1">
    <source>
        <dbReference type="ARBA" id="ARBA00023235"/>
    </source>
</evidence>
<evidence type="ECO:0000313" key="5">
    <source>
        <dbReference type="EMBL" id="KAH6867728.1"/>
    </source>
</evidence>
<name>A0A9P8VMY5_9HYPO</name>
<evidence type="ECO:0008006" key="7">
    <source>
        <dbReference type="Google" id="ProtNLM"/>
    </source>
</evidence>
<dbReference type="EMBL" id="JAGPYM010000091">
    <property type="protein sequence ID" value="KAH6867728.1"/>
    <property type="molecule type" value="Genomic_DNA"/>
</dbReference>
<dbReference type="GO" id="GO:0016853">
    <property type="term" value="F:isomerase activity"/>
    <property type="evidence" value="ECO:0007669"/>
    <property type="project" value="UniProtKB-KW"/>
</dbReference>
<dbReference type="Proteomes" id="UP000777438">
    <property type="component" value="Unassembled WGS sequence"/>
</dbReference>
<sequence length="374" mass="40553">MAGPTVSQFHIDGSIASGPVRVSPFIPNSGNVFPKFVAAIPKTAWELWYFDGISKEDQSAIVIGITRNAEGLKLGGFKVQVFGVWPDESTWHRDLYFPESTITTGEDGHVTGVWSTPTERSSISFTVSRDLSKAALTFAVPGVVTGTMQLKSLPGDTGLDTNPELGPSVHYVRPIGRASVKADMSFYSSDITAPRKLLLGSSANGGMDRVWSPLTWPQIMTESYYLRAQVGPYAMHIMRIFSEAESGEKPYTVARLYHEGKMVCAAQQVVDSGEQNVSNDSIILSKLHGVSSDTGITGGYRDKNTGYSLEFIQRGMNGQRWRFQVRHERIIWNMPTSAPGPNATGNTGFVESVVGGLDGEAHRGIGTGGQCQLP</sequence>
<evidence type="ECO:0000259" key="4">
    <source>
        <dbReference type="Pfam" id="PF24137"/>
    </source>
</evidence>
<protein>
    <recommendedName>
        <fullName evidence="7">Diels-Alderase</fullName>
    </recommendedName>
</protein>
<accession>A0A9P8VMY5</accession>
<proteinExistence type="inferred from homology"/>
<gene>
    <name evidence="5" type="ORF">B0T10DRAFT_596942</name>
</gene>
<dbReference type="Pfam" id="PF24137">
    <property type="entry name" value="DA_N"/>
    <property type="match status" value="1"/>
</dbReference>
<evidence type="ECO:0000313" key="6">
    <source>
        <dbReference type="Proteomes" id="UP000777438"/>
    </source>
</evidence>
<dbReference type="Pfam" id="PF22903">
    <property type="entry name" value="DA_C"/>
    <property type="match status" value="1"/>
</dbReference>
<keyword evidence="1" id="KW-0413">Isomerase</keyword>
<dbReference type="OrthoDB" id="5344254at2759"/>
<comment type="similarity">
    <text evidence="2">Belongs to the Diels-Alderase family.</text>
</comment>
<dbReference type="InterPro" id="IPR054499">
    <property type="entry name" value="DA_C"/>
</dbReference>
<dbReference type="AlphaFoldDB" id="A0A9P8VMY5"/>
<feature type="domain" description="Diels-Alderase C-terminal" evidence="3">
    <location>
        <begin position="215"/>
        <end position="373"/>
    </location>
</feature>
<comment type="caution">
    <text evidence="5">The sequence shown here is derived from an EMBL/GenBank/DDBJ whole genome shotgun (WGS) entry which is preliminary data.</text>
</comment>